<dbReference type="RefSeq" id="XP_001227466.1">
    <property type="nucleotide sequence ID" value="XM_001227465.1"/>
</dbReference>
<organism evidence="2 3">
    <name type="scientific">Chaetomium globosum (strain ATCC 6205 / CBS 148.51 / DSM 1962 / NBRC 6347 / NRRL 1970)</name>
    <name type="common">Soil fungus</name>
    <dbReference type="NCBI Taxonomy" id="306901"/>
    <lineage>
        <taxon>Eukaryota</taxon>
        <taxon>Fungi</taxon>
        <taxon>Dikarya</taxon>
        <taxon>Ascomycota</taxon>
        <taxon>Pezizomycotina</taxon>
        <taxon>Sordariomycetes</taxon>
        <taxon>Sordariomycetidae</taxon>
        <taxon>Sordariales</taxon>
        <taxon>Chaetomiaceae</taxon>
        <taxon>Chaetomium</taxon>
    </lineage>
</organism>
<dbReference type="AlphaFoldDB" id="Q2GR65"/>
<dbReference type="Proteomes" id="UP000001056">
    <property type="component" value="Unassembled WGS sequence"/>
</dbReference>
<dbReference type="OMA" id="TAIGCTH"/>
<feature type="signal peptide" evidence="1">
    <location>
        <begin position="1"/>
        <end position="18"/>
    </location>
</feature>
<feature type="chain" id="PRO_5004208516" evidence="1">
    <location>
        <begin position="19"/>
        <end position="67"/>
    </location>
</feature>
<dbReference type="HOGENOM" id="CLU_2812124_0_0_1"/>
<accession>Q2GR65</accession>
<proteinExistence type="predicted"/>
<keyword evidence="1" id="KW-0732">Signal</keyword>
<dbReference type="GeneID" id="4395193"/>
<dbReference type="InParanoid" id="Q2GR65"/>
<sequence>MQLPTLAVMLSLAAFGAAQTTAIGCTHGNCGSSGGQPAIYQCNNGQQRLVSICGNRCEYINGSPFCK</sequence>
<gene>
    <name evidence="2" type="ORF">CHGG_09539</name>
</gene>
<name>Q2GR65_CHAGB</name>
<keyword evidence="3" id="KW-1185">Reference proteome</keyword>
<dbReference type="OrthoDB" id="10271798at2759"/>
<dbReference type="VEuPathDB" id="FungiDB:CHGG_09539"/>
<evidence type="ECO:0000256" key="1">
    <source>
        <dbReference type="SAM" id="SignalP"/>
    </source>
</evidence>
<dbReference type="EMBL" id="CH408034">
    <property type="protein sequence ID" value="EAQ85525.1"/>
    <property type="molecule type" value="Genomic_DNA"/>
</dbReference>
<reference evidence="3" key="1">
    <citation type="journal article" date="2015" name="Genome Announc.">
        <title>Draft genome sequence of the cellulolytic fungus Chaetomium globosum.</title>
        <authorList>
            <person name="Cuomo C.A."/>
            <person name="Untereiner W.A."/>
            <person name="Ma L.-J."/>
            <person name="Grabherr M."/>
            <person name="Birren B.W."/>
        </authorList>
    </citation>
    <scope>NUCLEOTIDE SEQUENCE [LARGE SCALE GENOMIC DNA]</scope>
    <source>
        <strain evidence="3">ATCC 6205 / CBS 148.51 / DSM 1962 / NBRC 6347 / NRRL 1970</strain>
    </source>
</reference>
<protein>
    <submittedName>
        <fullName evidence="2">Uncharacterized protein</fullName>
    </submittedName>
</protein>
<evidence type="ECO:0000313" key="3">
    <source>
        <dbReference type="Proteomes" id="UP000001056"/>
    </source>
</evidence>
<evidence type="ECO:0000313" key="2">
    <source>
        <dbReference type="EMBL" id="EAQ85525.1"/>
    </source>
</evidence>